<dbReference type="PANTHER" id="PTHR14097">
    <property type="entry name" value="OXIDOREDUCTASE HTATIP2"/>
    <property type="match status" value="1"/>
</dbReference>
<dbReference type="EMBL" id="NAJM01000026">
    <property type="protein sequence ID" value="RVX69901.1"/>
    <property type="molecule type" value="Genomic_DNA"/>
</dbReference>
<name>A0A438N2D5_EXOME</name>
<dbReference type="PANTHER" id="PTHR14097:SF7">
    <property type="entry name" value="OXIDOREDUCTASE HTATIP2"/>
    <property type="match status" value="1"/>
</dbReference>
<evidence type="ECO:0000313" key="9">
    <source>
        <dbReference type="Proteomes" id="UP000288859"/>
    </source>
</evidence>
<reference evidence="8 9" key="1">
    <citation type="submission" date="2017-03" db="EMBL/GenBank/DDBJ databases">
        <title>Genomes of endolithic fungi from Antarctica.</title>
        <authorList>
            <person name="Coleine C."/>
            <person name="Masonjones S."/>
            <person name="Stajich J.E."/>
        </authorList>
    </citation>
    <scope>NUCLEOTIDE SEQUENCE [LARGE SCALE GENOMIC DNA]</scope>
    <source>
        <strain evidence="8 9">CCFEE 6314</strain>
    </source>
</reference>
<dbReference type="GO" id="GO:0005741">
    <property type="term" value="C:mitochondrial outer membrane"/>
    <property type="evidence" value="ECO:0007669"/>
    <property type="project" value="UniProtKB-SubCell"/>
</dbReference>
<comment type="similarity">
    <text evidence="2">Belongs to the FMP52 family.</text>
</comment>
<dbReference type="AlphaFoldDB" id="A0A438N2D5"/>
<evidence type="ECO:0000256" key="2">
    <source>
        <dbReference type="ARBA" id="ARBA00006617"/>
    </source>
</evidence>
<dbReference type="InterPro" id="IPR036291">
    <property type="entry name" value="NAD(P)-bd_dom_sf"/>
</dbReference>
<dbReference type="Proteomes" id="UP000288859">
    <property type="component" value="Unassembled WGS sequence"/>
</dbReference>
<dbReference type="GO" id="GO:0051170">
    <property type="term" value="P:import into nucleus"/>
    <property type="evidence" value="ECO:0007669"/>
    <property type="project" value="TreeGrafter"/>
</dbReference>
<keyword evidence="5" id="KW-0496">Mitochondrion</keyword>
<evidence type="ECO:0000313" key="8">
    <source>
        <dbReference type="EMBL" id="RVX69901.1"/>
    </source>
</evidence>
<keyword evidence="4" id="KW-0809">Transit peptide</keyword>
<feature type="domain" description="NAD(P)-binding" evidence="7">
    <location>
        <begin position="10"/>
        <end position="163"/>
    </location>
</feature>
<dbReference type="InterPro" id="IPR016040">
    <property type="entry name" value="NAD(P)-bd_dom"/>
</dbReference>
<comment type="subcellular location">
    <subcellularLocation>
        <location evidence="1">Mitochondrion outer membrane</location>
        <topology evidence="1">Peripheral membrane protein</topology>
    </subcellularLocation>
</comment>
<organism evidence="8 9">
    <name type="scientific">Exophiala mesophila</name>
    <name type="common">Black yeast-like fungus</name>
    <dbReference type="NCBI Taxonomy" id="212818"/>
    <lineage>
        <taxon>Eukaryota</taxon>
        <taxon>Fungi</taxon>
        <taxon>Dikarya</taxon>
        <taxon>Ascomycota</taxon>
        <taxon>Pezizomycotina</taxon>
        <taxon>Eurotiomycetes</taxon>
        <taxon>Chaetothyriomycetidae</taxon>
        <taxon>Chaetothyriales</taxon>
        <taxon>Herpotrichiellaceae</taxon>
        <taxon>Exophiala</taxon>
    </lineage>
</organism>
<evidence type="ECO:0000256" key="3">
    <source>
        <dbReference type="ARBA" id="ARBA00022787"/>
    </source>
</evidence>
<evidence type="ECO:0000256" key="4">
    <source>
        <dbReference type="ARBA" id="ARBA00022946"/>
    </source>
</evidence>
<keyword evidence="3" id="KW-1000">Mitochondrion outer membrane</keyword>
<dbReference type="Gene3D" id="3.40.50.720">
    <property type="entry name" value="NAD(P)-binding Rossmann-like Domain"/>
    <property type="match status" value="1"/>
</dbReference>
<dbReference type="FunFam" id="3.40.50.720:FF:000366">
    <property type="entry name" value="Protein FMP52, mitochondrial"/>
    <property type="match status" value="1"/>
</dbReference>
<evidence type="ECO:0000256" key="5">
    <source>
        <dbReference type="ARBA" id="ARBA00023128"/>
    </source>
</evidence>
<protein>
    <recommendedName>
        <fullName evidence="7">NAD(P)-binding domain-containing protein</fullName>
    </recommendedName>
</protein>
<dbReference type="VEuPathDB" id="FungiDB:PV10_07865"/>
<evidence type="ECO:0000256" key="6">
    <source>
        <dbReference type="ARBA" id="ARBA00023136"/>
    </source>
</evidence>
<sequence length="242" mass="25981">MSTPTALVVGATGLVGSQILSVLRAGAPSPYTSIEVLARRALPPAASADAAVPVKEFTDADLTKWGPHLASSSPAASTFFSSLATTRATAGGFDKQYKLEHDFNLELAKTAKEAGIKTFVLISSGGADAKSFFSYPRMKGEIEDHIKELSFDHTIILRPGLLLGHRQESRPTEKILQNLAWGMGHIHSSLRNVWAQDAETIARAAVLTAARAEKGEIKEKVIVLGQSDIIRIGGKEWKELAH</sequence>
<accession>A0A438N2D5</accession>
<evidence type="ECO:0000259" key="7">
    <source>
        <dbReference type="Pfam" id="PF13460"/>
    </source>
</evidence>
<dbReference type="OrthoDB" id="430436at2759"/>
<keyword evidence="6" id="KW-0472">Membrane</keyword>
<dbReference type="Pfam" id="PF13460">
    <property type="entry name" value="NAD_binding_10"/>
    <property type="match status" value="1"/>
</dbReference>
<gene>
    <name evidence="8" type="ORF">B0A52_05736</name>
</gene>
<dbReference type="SUPFAM" id="SSF51735">
    <property type="entry name" value="NAD(P)-binding Rossmann-fold domains"/>
    <property type="match status" value="1"/>
</dbReference>
<proteinExistence type="inferred from homology"/>
<evidence type="ECO:0000256" key="1">
    <source>
        <dbReference type="ARBA" id="ARBA00004450"/>
    </source>
</evidence>
<comment type="caution">
    <text evidence="8">The sequence shown here is derived from an EMBL/GenBank/DDBJ whole genome shotgun (WGS) entry which is preliminary data.</text>
</comment>